<feature type="compositionally biased region" description="Basic and acidic residues" evidence="9">
    <location>
        <begin position="1065"/>
        <end position="1078"/>
    </location>
</feature>
<dbReference type="CDD" id="cd12091">
    <property type="entry name" value="FANCM_ID"/>
    <property type="match status" value="1"/>
</dbReference>
<dbReference type="SMART" id="SM00490">
    <property type="entry name" value="HELICc"/>
    <property type="match status" value="1"/>
</dbReference>
<feature type="transmembrane region" description="Helical" evidence="10">
    <location>
        <begin position="422"/>
        <end position="444"/>
    </location>
</feature>
<dbReference type="GO" id="GO:0005524">
    <property type="term" value="F:ATP binding"/>
    <property type="evidence" value="ECO:0007669"/>
    <property type="project" value="UniProtKB-KW"/>
</dbReference>
<proteinExistence type="inferred from homology"/>
<dbReference type="InterPro" id="IPR014001">
    <property type="entry name" value="Helicase_ATP-bd"/>
</dbReference>
<evidence type="ECO:0000256" key="10">
    <source>
        <dbReference type="SAM" id="Phobius"/>
    </source>
</evidence>
<evidence type="ECO:0000256" key="3">
    <source>
        <dbReference type="ARBA" id="ARBA00022763"/>
    </source>
</evidence>
<dbReference type="GO" id="GO:0036297">
    <property type="term" value="P:interstrand cross-link repair"/>
    <property type="evidence" value="ECO:0007669"/>
    <property type="project" value="TreeGrafter"/>
</dbReference>
<dbReference type="PANTHER" id="PTHR14025">
    <property type="entry name" value="FANCONI ANEMIA GROUP M FANCM FAMILY MEMBER"/>
    <property type="match status" value="1"/>
</dbReference>
<feature type="domain" description="Helicase ATP-binding" evidence="11">
    <location>
        <begin position="194"/>
        <end position="323"/>
    </location>
</feature>
<keyword evidence="14" id="KW-1185">Reference proteome</keyword>
<evidence type="ECO:0000256" key="4">
    <source>
        <dbReference type="ARBA" id="ARBA00022801"/>
    </source>
</evidence>
<evidence type="ECO:0000259" key="12">
    <source>
        <dbReference type="PROSITE" id="PS51194"/>
    </source>
</evidence>
<feature type="compositionally biased region" description="Polar residues" evidence="9">
    <location>
        <begin position="1201"/>
        <end position="1211"/>
    </location>
</feature>
<organism evidence="13 14">
    <name type="scientific">Leersia perrieri</name>
    <dbReference type="NCBI Taxonomy" id="77586"/>
    <lineage>
        <taxon>Eukaryota</taxon>
        <taxon>Viridiplantae</taxon>
        <taxon>Streptophyta</taxon>
        <taxon>Embryophyta</taxon>
        <taxon>Tracheophyta</taxon>
        <taxon>Spermatophyta</taxon>
        <taxon>Magnoliopsida</taxon>
        <taxon>Liliopsida</taxon>
        <taxon>Poales</taxon>
        <taxon>Poaceae</taxon>
        <taxon>BOP clade</taxon>
        <taxon>Oryzoideae</taxon>
        <taxon>Oryzeae</taxon>
        <taxon>Oryzinae</taxon>
        <taxon>Leersia</taxon>
    </lineage>
</organism>
<dbReference type="PROSITE" id="PS51194">
    <property type="entry name" value="HELICASE_CTER"/>
    <property type="match status" value="1"/>
</dbReference>
<evidence type="ECO:0000256" key="9">
    <source>
        <dbReference type="SAM" id="MobiDB-lite"/>
    </source>
</evidence>
<keyword evidence="6" id="KW-0067">ATP-binding</keyword>
<reference evidence="13 14" key="1">
    <citation type="submission" date="2012-08" db="EMBL/GenBank/DDBJ databases">
        <title>Oryza genome evolution.</title>
        <authorList>
            <person name="Wing R.A."/>
        </authorList>
    </citation>
    <scope>NUCLEOTIDE SEQUENCE</scope>
</reference>
<name>A0A0D9XPP4_9ORYZ</name>
<keyword evidence="10" id="KW-0812">Transmembrane</keyword>
<sequence>MAAPHPSIIIDDDDDDGFDWEAAVREIDLRCALASASADAAAASGSAPPPEPSAAMPSHPIAPSAAAAAFSRAPVAGARQSTLYRFVDSFTRRQMANERPIPVPAAAPSAAAPMPVPVAPSGGWGRPGDRAGEGCSSVPPSGSWGGPSDRAGEGCSGRVDEYEPKPCAVDLDHEAVLTWIYPTNVEVREYQKYFVQKALLTNTLVALPTGLGKTFIAAVVMYNYFRWFPQGKIVFTAPTRPLVTQQIEACHNTVGIPQEWTIDLKGNLSPSKRSWFWKSKRVFFVTPQLEAARVPLRILALTATPGSKQPAIQNVINNLRISELVHRDESDPEVSRYVHRRTVEILEVCMDSDGFIPVGREANEVNDKLLDVIRPYLAQLRSAGVIDNRNASNWSSHQLRMLKDKFDQAPPLNIPLARKKEIGIAFAALTLLYGILKMLFSYGIKAAHQSIEAKYKEGPWKVLARNNTFWEVKKTMENFLSQGVLSPKVQKLMEVLVDHFRKNSKDSRVIIFAHYRECVNEILCSLRNIDGELVRPAAFIGQSSTGDQLKGQTQKMQQAILHKFRSGEHNILVATSIGEEGLDIMEVDLVVCFDANISALRMIQRMGRTGRKNEGRVDILLWMVKIDNHQRPELSGYRSKQGNTKTMKKLLRDHGRFEYHASPRMVPHVYKPEVKFVKLSIEKYIPSSKKSKVDVNGTSPIFNKISEEDSQLIAQYFGACNKKFWKPSLVTFPSFQVSPCDIYKVPHSFRTTNMLIDAMQQLQDLSFSRTKCACPLNGPADVPVVMDEVPEGLSGSNGTQGPIPQEYCGLEASGEAAWSKAVLMPSSPIKKYPVHSFFSGDYVTVDLSGFVSITFVPALPRRSELHEGTVNVNWHQKVQSKTASLKLAPNMSRPMVEFDCSAGGGNSSKLIFTDEYGLAPHSPAYTEKCGHIDDRHVLGTPSKTLVSPKEICHTPCNSKLVNPGLSGQEDMELSPRLTYYIEEGIVPESPMLEVSQLQVEAKNAANVGFLHKVDFSKSRGKGVQVNELKCRNRQLNFEEKGSFFDEISALAVLPRENALDQPQANKEERTHLSNDKMHSPGAHTPTANLLYDSFSDDWQLRPGGDTSGSIQEAPKYRRLCKYGDKIKRVSSMSLDDRYDRTAGEICDFATKNLGNQRRAKRRMDTFIDDEAEVSADADVSADEDNDHSEDKYEESFIDDQATPTGQFTQSGRHSENNGDMMAFYRRSLLTQSPVVLPSCYQDAVDSSASKGGNASSSSENLHNSIETPQGIHQPHHTIDPDVLDNSASRGGSVSCYSKSLHYSIETPQEIHQPHHNIGPSPLGDQARFVGRASSTKEQCEASLAHCESSTTLDCRKRKLSFQQVASIPVINLEPEPAPQPFSHLNTGVNNNFVWDDDDDDFFESLDLDAIEAQATELWKLKKAQSAEKTYGN</sequence>
<evidence type="ECO:0000256" key="7">
    <source>
        <dbReference type="ARBA" id="ARBA00023125"/>
    </source>
</evidence>
<dbReference type="STRING" id="77586.A0A0D9XPP4"/>
<reference evidence="13" key="3">
    <citation type="submission" date="2015-04" db="UniProtKB">
        <authorList>
            <consortium name="EnsemblPlants"/>
        </authorList>
    </citation>
    <scope>IDENTIFICATION</scope>
</reference>
<reference evidence="14" key="2">
    <citation type="submission" date="2013-12" db="EMBL/GenBank/DDBJ databases">
        <authorList>
            <person name="Yu Y."/>
            <person name="Lee S."/>
            <person name="de Baynast K."/>
            <person name="Wissotski M."/>
            <person name="Liu L."/>
            <person name="Talag J."/>
            <person name="Goicoechea J."/>
            <person name="Angelova A."/>
            <person name="Jetty R."/>
            <person name="Kudrna D."/>
            <person name="Golser W."/>
            <person name="Rivera L."/>
            <person name="Zhang J."/>
            <person name="Wing R."/>
        </authorList>
    </citation>
    <scope>NUCLEOTIDE SEQUENCE</scope>
</reference>
<dbReference type="FunFam" id="3.40.50.300:FF:001992">
    <property type="entry name" value="ATP-dependent RNA helicase, putative"/>
    <property type="match status" value="1"/>
</dbReference>
<keyword evidence="3" id="KW-0227">DNA damage</keyword>
<dbReference type="CDD" id="cd18801">
    <property type="entry name" value="SF2_C_FANCM_Hef"/>
    <property type="match status" value="1"/>
</dbReference>
<keyword evidence="5" id="KW-0347">Helicase</keyword>
<evidence type="ECO:0000313" key="13">
    <source>
        <dbReference type="EnsemblPlants" id="LPERR11G04300.5"/>
    </source>
</evidence>
<dbReference type="GO" id="GO:0009378">
    <property type="term" value="F:four-way junction helicase activity"/>
    <property type="evidence" value="ECO:0007669"/>
    <property type="project" value="TreeGrafter"/>
</dbReference>
<dbReference type="InterPro" id="IPR001650">
    <property type="entry name" value="Helicase_C-like"/>
</dbReference>
<comment type="similarity">
    <text evidence="1">Belongs to the DEAD box helicase family. DEAH subfamily. FANCM sub-subfamily.</text>
</comment>
<dbReference type="SUPFAM" id="SSF52540">
    <property type="entry name" value="P-loop containing nucleoside triphosphate hydrolases"/>
    <property type="match status" value="1"/>
</dbReference>
<evidence type="ECO:0000256" key="2">
    <source>
        <dbReference type="ARBA" id="ARBA00022741"/>
    </source>
</evidence>
<keyword evidence="8" id="KW-0234">DNA repair</keyword>
<evidence type="ECO:0000259" key="11">
    <source>
        <dbReference type="PROSITE" id="PS51192"/>
    </source>
</evidence>
<dbReference type="InterPro" id="IPR027417">
    <property type="entry name" value="P-loop_NTPase"/>
</dbReference>
<keyword evidence="10" id="KW-0472">Membrane</keyword>
<keyword evidence="4" id="KW-0378">Hydrolase</keyword>
<feature type="region of interest" description="Disordered" evidence="9">
    <location>
        <begin position="38"/>
        <end position="60"/>
    </location>
</feature>
<dbReference type="Gramene" id="LPERR11G04300.5">
    <property type="protein sequence ID" value="LPERR11G04300.5"/>
    <property type="gene ID" value="LPERR11G04300"/>
</dbReference>
<keyword evidence="10" id="KW-1133">Transmembrane helix</keyword>
<dbReference type="Pfam" id="PF04851">
    <property type="entry name" value="ResIII"/>
    <property type="match status" value="1"/>
</dbReference>
<dbReference type="EnsemblPlants" id="LPERR11G04300.5">
    <property type="protein sequence ID" value="LPERR11G04300.5"/>
    <property type="gene ID" value="LPERR11G04300"/>
</dbReference>
<dbReference type="GO" id="GO:0043138">
    <property type="term" value="F:3'-5' DNA helicase activity"/>
    <property type="evidence" value="ECO:0007669"/>
    <property type="project" value="InterPro"/>
</dbReference>
<dbReference type="Gene3D" id="3.40.50.300">
    <property type="entry name" value="P-loop containing nucleotide triphosphate hydrolases"/>
    <property type="match status" value="3"/>
</dbReference>
<dbReference type="InterPro" id="IPR006935">
    <property type="entry name" value="Helicase/UvrB_N"/>
</dbReference>
<feature type="region of interest" description="Disordered" evidence="9">
    <location>
        <begin position="1173"/>
        <end position="1217"/>
    </location>
</feature>
<feature type="region of interest" description="Disordered" evidence="9">
    <location>
        <begin position="128"/>
        <end position="157"/>
    </location>
</feature>
<dbReference type="PANTHER" id="PTHR14025:SF20">
    <property type="entry name" value="FANCONI ANEMIA GROUP M PROTEIN"/>
    <property type="match status" value="1"/>
</dbReference>
<keyword evidence="2" id="KW-0547">Nucleotide-binding</keyword>
<feature type="compositionally biased region" description="Low complexity" evidence="9">
    <location>
        <begin position="1246"/>
        <end position="1258"/>
    </location>
</feature>
<feature type="domain" description="Helicase C-terminal" evidence="12">
    <location>
        <begin position="488"/>
        <end position="651"/>
    </location>
</feature>
<feature type="region of interest" description="Disordered" evidence="9">
    <location>
        <begin position="1244"/>
        <end position="1290"/>
    </location>
</feature>
<keyword evidence="7" id="KW-0238">DNA-binding</keyword>
<protein>
    <recommendedName>
        <fullName evidence="15">Helicase C-terminal domain-containing protein</fullName>
    </recommendedName>
</protein>
<dbReference type="SMART" id="SM00487">
    <property type="entry name" value="DEXDc"/>
    <property type="match status" value="1"/>
</dbReference>
<feature type="compositionally biased region" description="Low complexity" evidence="9">
    <location>
        <begin position="136"/>
        <end position="148"/>
    </location>
</feature>
<dbReference type="InterPro" id="IPR039686">
    <property type="entry name" value="FANCM/Mph1-like_ID"/>
</dbReference>
<evidence type="ECO:0000256" key="1">
    <source>
        <dbReference type="ARBA" id="ARBA00009889"/>
    </source>
</evidence>
<dbReference type="eggNOG" id="KOG0354">
    <property type="taxonomic scope" value="Eukaryota"/>
</dbReference>
<evidence type="ECO:0000313" key="14">
    <source>
        <dbReference type="Proteomes" id="UP000032180"/>
    </source>
</evidence>
<feature type="compositionally biased region" description="Acidic residues" evidence="9">
    <location>
        <begin position="1173"/>
        <end position="1187"/>
    </location>
</feature>
<evidence type="ECO:0000256" key="6">
    <source>
        <dbReference type="ARBA" id="ARBA00022840"/>
    </source>
</evidence>
<dbReference type="PROSITE" id="PS51192">
    <property type="entry name" value="HELICASE_ATP_BIND_1"/>
    <property type="match status" value="1"/>
</dbReference>
<dbReference type="GO" id="GO:0045003">
    <property type="term" value="P:double-strand break repair via synthesis-dependent strand annealing"/>
    <property type="evidence" value="ECO:0007669"/>
    <property type="project" value="TreeGrafter"/>
</dbReference>
<accession>A0A0D9XPP4</accession>
<dbReference type="GO" id="GO:0000400">
    <property type="term" value="F:four-way junction DNA binding"/>
    <property type="evidence" value="ECO:0007669"/>
    <property type="project" value="TreeGrafter"/>
</dbReference>
<evidence type="ECO:0000256" key="8">
    <source>
        <dbReference type="ARBA" id="ARBA00023204"/>
    </source>
</evidence>
<feature type="transmembrane region" description="Helical" evidence="10">
    <location>
        <begin position="204"/>
        <end position="225"/>
    </location>
</feature>
<feature type="region of interest" description="Disordered" evidence="9">
    <location>
        <begin position="1058"/>
        <end position="1082"/>
    </location>
</feature>
<evidence type="ECO:0008006" key="15">
    <source>
        <dbReference type="Google" id="ProtNLM"/>
    </source>
</evidence>
<evidence type="ECO:0000256" key="5">
    <source>
        <dbReference type="ARBA" id="ARBA00022806"/>
    </source>
</evidence>
<dbReference type="Proteomes" id="UP000032180">
    <property type="component" value="Chromosome 11"/>
</dbReference>
<dbReference type="GO" id="GO:0016787">
    <property type="term" value="F:hydrolase activity"/>
    <property type="evidence" value="ECO:0007669"/>
    <property type="project" value="UniProtKB-KW"/>
</dbReference>
<dbReference type="Pfam" id="PF00271">
    <property type="entry name" value="Helicase_C"/>
    <property type="match status" value="1"/>
</dbReference>